<dbReference type="CDD" id="cd10917">
    <property type="entry name" value="CE4_NodB_like_6s_7s"/>
    <property type="match status" value="1"/>
</dbReference>
<dbReference type="GO" id="GO:0016810">
    <property type="term" value="F:hydrolase activity, acting on carbon-nitrogen (but not peptide) bonds"/>
    <property type="evidence" value="ECO:0007669"/>
    <property type="project" value="InterPro"/>
</dbReference>
<sequence length="214" mass="23897">MKRKFPSVFMTNGARDQKKVALTFDDAPDPRYTPAILDVLAQYEVCATFFVVGDRAAKHPDLVARMMREGHIIGNHSFNHAVFSTLSMYQFEQQIWKTDGIIQKIIGVSPTLIRPPYGDLLSKQVSWGKENGFTIVNWDVDSEDWKKNPSSARVLANIKRTLQPGSIVLQHAGGGEGQDLSGTIQALPLLIEQLQSNGYDLVTLPELLGKEPYR</sequence>
<dbReference type="PROSITE" id="PS51677">
    <property type="entry name" value="NODB"/>
    <property type="match status" value="1"/>
</dbReference>
<evidence type="ECO:0000259" key="1">
    <source>
        <dbReference type="PROSITE" id="PS51677"/>
    </source>
</evidence>
<organism evidence="2 3">
    <name type="scientific">Paenibacillus soyae</name>
    <dbReference type="NCBI Taxonomy" id="2969249"/>
    <lineage>
        <taxon>Bacteria</taxon>
        <taxon>Bacillati</taxon>
        <taxon>Bacillota</taxon>
        <taxon>Bacilli</taxon>
        <taxon>Bacillales</taxon>
        <taxon>Paenibacillaceae</taxon>
        <taxon>Paenibacillus</taxon>
    </lineage>
</organism>
<dbReference type="InterPro" id="IPR002509">
    <property type="entry name" value="NODB_dom"/>
</dbReference>
<accession>A0A9X2SA46</accession>
<dbReference type="GO" id="GO:0005975">
    <property type="term" value="P:carbohydrate metabolic process"/>
    <property type="evidence" value="ECO:0007669"/>
    <property type="project" value="InterPro"/>
</dbReference>
<protein>
    <submittedName>
        <fullName evidence="2">Polysaccharide deacetylase family protein</fullName>
    </submittedName>
</protein>
<evidence type="ECO:0000313" key="3">
    <source>
        <dbReference type="Proteomes" id="UP001141950"/>
    </source>
</evidence>
<dbReference type="Pfam" id="PF01522">
    <property type="entry name" value="Polysacc_deac_1"/>
    <property type="match status" value="1"/>
</dbReference>
<dbReference type="Gene3D" id="3.20.20.370">
    <property type="entry name" value="Glycoside hydrolase/deacetylase"/>
    <property type="match status" value="1"/>
</dbReference>
<dbReference type="InterPro" id="IPR011330">
    <property type="entry name" value="Glyco_hydro/deAcase_b/a-brl"/>
</dbReference>
<dbReference type="Proteomes" id="UP001141950">
    <property type="component" value="Unassembled WGS sequence"/>
</dbReference>
<proteinExistence type="predicted"/>
<gene>
    <name evidence="2" type="ORF">NQZ67_19985</name>
</gene>
<dbReference type="SUPFAM" id="SSF88713">
    <property type="entry name" value="Glycoside hydrolase/deacetylase"/>
    <property type="match status" value="1"/>
</dbReference>
<evidence type="ECO:0000313" key="2">
    <source>
        <dbReference type="EMBL" id="MCR2806164.1"/>
    </source>
</evidence>
<dbReference type="PANTHER" id="PTHR10587">
    <property type="entry name" value="GLYCOSYL TRANSFERASE-RELATED"/>
    <property type="match status" value="1"/>
</dbReference>
<dbReference type="AlphaFoldDB" id="A0A9X2SA46"/>
<keyword evidence="3" id="KW-1185">Reference proteome</keyword>
<feature type="domain" description="NodB homology" evidence="1">
    <location>
        <begin position="18"/>
        <end position="202"/>
    </location>
</feature>
<dbReference type="InterPro" id="IPR050248">
    <property type="entry name" value="Polysacc_deacetylase_ArnD"/>
</dbReference>
<name>A0A9X2SA46_9BACL</name>
<reference evidence="2" key="1">
    <citation type="submission" date="2022-08" db="EMBL/GenBank/DDBJ databases">
        <title>The genomic sequence of strain Paenibacillus sp. SCIV0701.</title>
        <authorList>
            <person name="Zhao H."/>
        </authorList>
    </citation>
    <scope>NUCLEOTIDE SEQUENCE</scope>
    <source>
        <strain evidence="2">SCIV0701</strain>
    </source>
</reference>
<comment type="caution">
    <text evidence="2">The sequence shown here is derived from an EMBL/GenBank/DDBJ whole genome shotgun (WGS) entry which is preliminary data.</text>
</comment>
<dbReference type="EMBL" id="JANIPJ010000015">
    <property type="protein sequence ID" value="MCR2806164.1"/>
    <property type="molecule type" value="Genomic_DNA"/>
</dbReference>